<evidence type="ECO:0000256" key="6">
    <source>
        <dbReference type="SAM" id="MobiDB-lite"/>
    </source>
</evidence>
<comment type="caution">
    <text evidence="10">The sequence shown here is derived from an EMBL/GenBank/DDBJ whole genome shotgun (WGS) entry which is preliminary data.</text>
</comment>
<evidence type="ECO:0000256" key="3">
    <source>
        <dbReference type="ARBA" id="ARBA00022989"/>
    </source>
</evidence>
<evidence type="ECO:0000256" key="2">
    <source>
        <dbReference type="ARBA" id="ARBA00022692"/>
    </source>
</evidence>
<evidence type="ECO:0008006" key="12">
    <source>
        <dbReference type="Google" id="ProtNLM"/>
    </source>
</evidence>
<keyword evidence="2 7" id="KW-0812">Transmembrane</keyword>
<protein>
    <recommendedName>
        <fullName evidence="12">G-protein coupled receptor</fullName>
    </recommendedName>
</protein>
<gene>
    <name evidence="10" type="ORF">LSH36_60g03033</name>
</gene>
<proteinExistence type="predicted"/>
<keyword evidence="11" id="KW-1185">Reference proteome</keyword>
<sequence length="577" mass="64364">MDKLYILGGILGALTQCQTRDIVSRMTRHTPNISTDGYDRNNETIRSMEALMNSLKSLDDMDHDILQNSIGDTGVYATSRLQDMSNILQNLSHTAPANGPDLSSQTVSMMSRVSHLGYLIGIDMRLDESRRLTFPRITIYVSRLRISDFRGLYFSTNDGSDLMAIPHAVTFPSDTVDVISVWYSIAGVSVILRGLSNNSLGSDLIAVSFFDANGTEMVPTFDEHLFISVKVKDVPDQKQPVCAYLRSGDWATDGCDTVFPAKYDINRVECRCDHLTIFGIIFIFQPYVPHVGVAAMIGSGFTVFSCLITVLVFIGYRFSFLTALALAEIMYLCIRYTEAPAMCTMIAASAHFFATASFTWLLSYALFLGNDMIGDDDTSLHLTHYTFLGWAVPMAIVLISFIWRYDSYVHDKYCWISDKHGLPYAFVLPICFIIVGVMLFLIMFWFNEEVTMKLNHNNFSMVRFWSRKTRYEDPPHKGKKRTMEMTLIAGGFSPKPGTSSGGRKTFFQPSQRYDHDSEDAEDSPYLKVSRPAPIASSEDSLLTKDSDDQGAVPADVAVGQGDIGVSSTSSLLPESRS</sequence>
<dbReference type="PROSITE" id="PS50261">
    <property type="entry name" value="G_PROTEIN_RECEP_F2_4"/>
    <property type="match status" value="1"/>
</dbReference>
<dbReference type="Proteomes" id="UP001208570">
    <property type="component" value="Unassembled WGS sequence"/>
</dbReference>
<dbReference type="AlphaFoldDB" id="A0AAD9K4Q8"/>
<dbReference type="InterPro" id="IPR017981">
    <property type="entry name" value="GPCR_2-like_7TM"/>
</dbReference>
<dbReference type="InterPro" id="IPR057244">
    <property type="entry name" value="GAIN_B"/>
</dbReference>
<feature type="domain" description="G-protein coupled receptors family 2 profile 2" evidence="9">
    <location>
        <begin position="343"/>
        <end position="442"/>
    </location>
</feature>
<name>A0AAD9K4Q8_9ANNE</name>
<evidence type="ECO:0000256" key="4">
    <source>
        <dbReference type="ARBA" id="ARBA00023136"/>
    </source>
</evidence>
<feature type="region of interest" description="Disordered" evidence="6">
    <location>
        <begin position="492"/>
        <end position="577"/>
    </location>
</feature>
<feature type="transmembrane region" description="Helical" evidence="7">
    <location>
        <begin position="382"/>
        <end position="403"/>
    </location>
</feature>
<dbReference type="PROSITE" id="PS50221">
    <property type="entry name" value="GAIN_B"/>
    <property type="match status" value="1"/>
</dbReference>
<evidence type="ECO:0000313" key="10">
    <source>
        <dbReference type="EMBL" id="KAK2164687.1"/>
    </source>
</evidence>
<feature type="compositionally biased region" description="Polar residues" evidence="6">
    <location>
        <begin position="496"/>
        <end position="511"/>
    </location>
</feature>
<keyword evidence="4 7" id="KW-0472">Membrane</keyword>
<evidence type="ECO:0000259" key="8">
    <source>
        <dbReference type="PROSITE" id="PS50221"/>
    </source>
</evidence>
<evidence type="ECO:0000256" key="5">
    <source>
        <dbReference type="ARBA" id="ARBA00023157"/>
    </source>
</evidence>
<dbReference type="Gene3D" id="2.60.220.50">
    <property type="match status" value="1"/>
</dbReference>
<dbReference type="Pfam" id="PF00002">
    <property type="entry name" value="7tm_2"/>
    <property type="match status" value="1"/>
</dbReference>
<dbReference type="InterPro" id="IPR046338">
    <property type="entry name" value="GAIN_dom_sf"/>
</dbReference>
<evidence type="ECO:0000313" key="11">
    <source>
        <dbReference type="Proteomes" id="UP001208570"/>
    </source>
</evidence>
<feature type="transmembrane region" description="Helical" evidence="7">
    <location>
        <begin position="339"/>
        <end position="362"/>
    </location>
</feature>
<dbReference type="PANTHER" id="PTHR12011">
    <property type="entry name" value="ADHESION G-PROTEIN COUPLED RECEPTOR"/>
    <property type="match status" value="1"/>
</dbReference>
<dbReference type="InterPro" id="IPR000203">
    <property type="entry name" value="GPS"/>
</dbReference>
<evidence type="ECO:0000256" key="7">
    <source>
        <dbReference type="SAM" id="Phobius"/>
    </source>
</evidence>
<dbReference type="InterPro" id="IPR000832">
    <property type="entry name" value="GPCR_2_secretin-like"/>
</dbReference>
<dbReference type="Gene3D" id="1.20.1070.10">
    <property type="entry name" value="Rhodopsin 7-helix transmembrane proteins"/>
    <property type="match status" value="1"/>
</dbReference>
<dbReference type="EMBL" id="JAODUP010000060">
    <property type="protein sequence ID" value="KAK2164687.1"/>
    <property type="molecule type" value="Genomic_DNA"/>
</dbReference>
<dbReference type="GO" id="GO:0004930">
    <property type="term" value="F:G protein-coupled receptor activity"/>
    <property type="evidence" value="ECO:0007669"/>
    <property type="project" value="InterPro"/>
</dbReference>
<dbReference type="GO" id="GO:0007166">
    <property type="term" value="P:cell surface receptor signaling pathway"/>
    <property type="evidence" value="ECO:0007669"/>
    <property type="project" value="InterPro"/>
</dbReference>
<reference evidence="10" key="1">
    <citation type="journal article" date="2023" name="Mol. Biol. Evol.">
        <title>Third-Generation Sequencing Reveals the Adaptive Role of the Epigenome in Three Deep-Sea Polychaetes.</title>
        <authorList>
            <person name="Perez M."/>
            <person name="Aroh O."/>
            <person name="Sun Y."/>
            <person name="Lan Y."/>
            <person name="Juniper S.K."/>
            <person name="Young C.R."/>
            <person name="Angers B."/>
            <person name="Qian P.Y."/>
        </authorList>
    </citation>
    <scope>NUCLEOTIDE SEQUENCE</scope>
    <source>
        <strain evidence="10">P08H-3</strain>
    </source>
</reference>
<comment type="subcellular location">
    <subcellularLocation>
        <location evidence="1">Membrane</location>
        <topology evidence="1">Multi-pass membrane protein</topology>
    </subcellularLocation>
</comment>
<feature type="compositionally biased region" description="Low complexity" evidence="6">
    <location>
        <begin position="566"/>
        <end position="577"/>
    </location>
</feature>
<dbReference type="PANTHER" id="PTHR12011:SF347">
    <property type="entry name" value="FI21270P1-RELATED"/>
    <property type="match status" value="1"/>
</dbReference>
<feature type="transmembrane region" description="Helical" evidence="7">
    <location>
        <begin position="424"/>
        <end position="446"/>
    </location>
</feature>
<feature type="domain" description="GAIN-B" evidence="8">
    <location>
        <begin position="128"/>
        <end position="289"/>
    </location>
</feature>
<evidence type="ECO:0000259" key="9">
    <source>
        <dbReference type="PROSITE" id="PS50261"/>
    </source>
</evidence>
<dbReference type="GO" id="GO:0005886">
    <property type="term" value="C:plasma membrane"/>
    <property type="evidence" value="ECO:0007669"/>
    <property type="project" value="TreeGrafter"/>
</dbReference>
<accession>A0AAD9K4Q8</accession>
<evidence type="ECO:0000256" key="1">
    <source>
        <dbReference type="ARBA" id="ARBA00004141"/>
    </source>
</evidence>
<dbReference type="Pfam" id="PF01825">
    <property type="entry name" value="GPS"/>
    <property type="match status" value="1"/>
</dbReference>
<keyword evidence="5" id="KW-1015">Disulfide bond</keyword>
<keyword evidence="3 7" id="KW-1133">Transmembrane helix</keyword>
<organism evidence="10 11">
    <name type="scientific">Paralvinella palmiformis</name>
    <dbReference type="NCBI Taxonomy" id="53620"/>
    <lineage>
        <taxon>Eukaryota</taxon>
        <taxon>Metazoa</taxon>
        <taxon>Spiralia</taxon>
        <taxon>Lophotrochozoa</taxon>
        <taxon>Annelida</taxon>
        <taxon>Polychaeta</taxon>
        <taxon>Sedentaria</taxon>
        <taxon>Canalipalpata</taxon>
        <taxon>Terebellida</taxon>
        <taxon>Terebelliformia</taxon>
        <taxon>Alvinellidae</taxon>
        <taxon>Paralvinella</taxon>
    </lineage>
</organism>